<dbReference type="SUPFAM" id="SSF48403">
    <property type="entry name" value="Ankyrin repeat"/>
    <property type="match status" value="1"/>
</dbReference>
<keyword evidence="2" id="KW-0472">Membrane</keyword>
<feature type="transmembrane region" description="Helical" evidence="2">
    <location>
        <begin position="477"/>
        <end position="497"/>
    </location>
</feature>
<name>A0A5N6QA90_9ROSI</name>
<accession>A0A5N6QA90</accession>
<dbReference type="AlphaFoldDB" id="A0A5N6QA90"/>
<evidence type="ECO:0000259" key="3">
    <source>
        <dbReference type="Pfam" id="PF13962"/>
    </source>
</evidence>
<reference evidence="4 5" key="1">
    <citation type="submission" date="2019-06" db="EMBL/GenBank/DDBJ databases">
        <title>A chromosomal-level reference genome of Carpinus fangiana (Coryloideae, Betulaceae).</title>
        <authorList>
            <person name="Yang X."/>
            <person name="Wang Z."/>
            <person name="Zhang L."/>
            <person name="Hao G."/>
            <person name="Liu J."/>
            <person name="Yang Y."/>
        </authorList>
    </citation>
    <scope>NUCLEOTIDE SEQUENCE [LARGE SCALE GENOMIC DNA]</scope>
    <source>
        <strain evidence="4">Cfa_2016G</strain>
        <tissue evidence="4">Leaf</tissue>
    </source>
</reference>
<dbReference type="PANTHER" id="PTHR24177:SF314">
    <property type="entry name" value="PROTEIN ACCELERATED CELL DEATH 6-LIKE ISOFORM X1"/>
    <property type="match status" value="1"/>
</dbReference>
<dbReference type="Gene3D" id="1.25.40.20">
    <property type="entry name" value="Ankyrin repeat-containing domain"/>
    <property type="match status" value="2"/>
</dbReference>
<keyword evidence="2" id="KW-1133">Transmembrane helix</keyword>
<dbReference type="PANTHER" id="PTHR24177">
    <property type="entry name" value="CASKIN"/>
    <property type="match status" value="1"/>
</dbReference>
<dbReference type="InterPro" id="IPR002110">
    <property type="entry name" value="Ankyrin_rpt"/>
</dbReference>
<sequence length="666" mass="74208">MASKAEKGIAKDDQLISGELYKALLKDDVEKVIGLCERIDEHALHVLTIHKDTVLHKATYAKQAILVLRLLEALPPLHLDKMTRKNDVGNTILHEAATLDTENSVEVATKMLEKAPELLSMANNLGETALFRAARYGKTKIFNFLADKIKQLDEVVKQEFIQRDDKTTILHSAILSQHFGLAMEIAKQFGHIIDERDEDGMTALQLLSCNHSAFETVRKRELLKRIYSSGISARGNDGVKEKSSNESALELAKLLVKKDTSWELTSSASDLSKTKPHRYGTSGGDEKGGSGVELSSSISPIPAEAAGSGEELSSSIYPKPAEAASSGDTPLFIATKFGCIEIVKEILETYPQAVDHIDDDGRTILHVAIKYRQLEVFELVVKQEVAKRWLVRRLDNKGNSILHMAGIKRSDHVYVPEKLRGPALELQYEMLWFERVKAVTKASFIDHRNKRKDTAEAFFSNTYKDLRNEAREWLKKTAEGCSIVAVLIATVAFAAAYTIPGGPNQNTGLPVLLSQPFFVVFTATDVLSLACALTSVVIFLSILTSPYRMVDFKHSLPNKLMLGFTFLFLSVSMMMISFAATILLMIRGKQSWTKVVLYSLSFLPVGIFALSYIPLYISLSRTYKYLLEKITQAIPWSKWLPDFIKHKPERGDLYSLAAPQTSHLSV</sequence>
<dbReference type="InterPro" id="IPR026961">
    <property type="entry name" value="PGG_dom"/>
</dbReference>
<dbReference type="Pfam" id="PF12796">
    <property type="entry name" value="Ank_2"/>
    <property type="match status" value="1"/>
</dbReference>
<keyword evidence="5" id="KW-1185">Reference proteome</keyword>
<organism evidence="4 5">
    <name type="scientific">Carpinus fangiana</name>
    <dbReference type="NCBI Taxonomy" id="176857"/>
    <lineage>
        <taxon>Eukaryota</taxon>
        <taxon>Viridiplantae</taxon>
        <taxon>Streptophyta</taxon>
        <taxon>Embryophyta</taxon>
        <taxon>Tracheophyta</taxon>
        <taxon>Spermatophyta</taxon>
        <taxon>Magnoliopsida</taxon>
        <taxon>eudicotyledons</taxon>
        <taxon>Gunneridae</taxon>
        <taxon>Pentapetalae</taxon>
        <taxon>rosids</taxon>
        <taxon>fabids</taxon>
        <taxon>Fagales</taxon>
        <taxon>Betulaceae</taxon>
        <taxon>Carpinus</taxon>
    </lineage>
</organism>
<feature type="domain" description="PGG" evidence="3">
    <location>
        <begin position="472"/>
        <end position="583"/>
    </location>
</feature>
<dbReference type="EMBL" id="CM017321">
    <property type="protein sequence ID" value="KAE7995341.1"/>
    <property type="molecule type" value="Genomic_DNA"/>
</dbReference>
<feature type="transmembrane region" description="Helical" evidence="2">
    <location>
        <begin position="517"/>
        <end position="543"/>
    </location>
</feature>
<evidence type="ECO:0000256" key="1">
    <source>
        <dbReference type="SAM" id="MobiDB-lite"/>
    </source>
</evidence>
<evidence type="ECO:0000313" key="5">
    <source>
        <dbReference type="Proteomes" id="UP000327013"/>
    </source>
</evidence>
<gene>
    <name evidence="4" type="ORF">FH972_000150</name>
</gene>
<feature type="transmembrane region" description="Helical" evidence="2">
    <location>
        <begin position="598"/>
        <end position="619"/>
    </location>
</feature>
<feature type="region of interest" description="Disordered" evidence="1">
    <location>
        <begin position="266"/>
        <end position="296"/>
    </location>
</feature>
<dbReference type="InterPro" id="IPR036770">
    <property type="entry name" value="Ankyrin_rpt-contain_sf"/>
</dbReference>
<dbReference type="OrthoDB" id="1923662at2759"/>
<protein>
    <recommendedName>
        <fullName evidence="3">PGG domain-containing protein</fullName>
    </recommendedName>
</protein>
<dbReference type="Pfam" id="PF13962">
    <property type="entry name" value="PGG"/>
    <property type="match status" value="1"/>
</dbReference>
<feature type="transmembrane region" description="Helical" evidence="2">
    <location>
        <begin position="564"/>
        <end position="586"/>
    </location>
</feature>
<evidence type="ECO:0000256" key="2">
    <source>
        <dbReference type="SAM" id="Phobius"/>
    </source>
</evidence>
<keyword evidence="2" id="KW-0812">Transmembrane</keyword>
<proteinExistence type="predicted"/>
<dbReference type="Proteomes" id="UP000327013">
    <property type="component" value="Chromosome 1"/>
</dbReference>
<evidence type="ECO:0000313" key="4">
    <source>
        <dbReference type="EMBL" id="KAE7995341.1"/>
    </source>
</evidence>
<dbReference type="GO" id="GO:0016020">
    <property type="term" value="C:membrane"/>
    <property type="evidence" value="ECO:0007669"/>
    <property type="project" value="TreeGrafter"/>
</dbReference>
<dbReference type="SMART" id="SM00248">
    <property type="entry name" value="ANK"/>
    <property type="match status" value="6"/>
</dbReference>